<dbReference type="Pfam" id="PF00534">
    <property type="entry name" value="Glycos_transf_1"/>
    <property type="match status" value="1"/>
</dbReference>
<dbReference type="Proteomes" id="UP000837932">
    <property type="component" value="Unassembled WGS sequence"/>
</dbReference>
<dbReference type="InterPro" id="IPR001296">
    <property type="entry name" value="Glyco_trans_1"/>
</dbReference>
<sequence>MSQRLILFITPTGGRTGSEMLLWYLLSRLSGKIKTAIYSRQNGELFAKESTADLTFINKSKKGFIYNIYEGIYHKIFKITPEEQKLITIQKKIKADRWYINTLTMPQFAKLAKRLRIPYDIHVHELISVYDEIRYDDFRFQFDNAERIICCSSIVEQRIKEMGYQNTILLHSFIDTKKIQIKQPALKIREKLNIPSNAFVWVMSGSMNLRKGYDLVIDLFEFLPKNTYIAWLGACKETGVLHYIRQRTKLENLNFIEIGEKSKEYYDFLNIADGFLLTAREDPFPLVMIEAAYLEKPIVGFNSGGISEFVQDGMGGFVNSFYQKDLAELMVKVQNKTIEVDKNALKNRALTFDIQTQICKWDNIFEVK</sequence>
<dbReference type="CDD" id="cd03801">
    <property type="entry name" value="GT4_PimA-like"/>
    <property type="match status" value="1"/>
</dbReference>
<dbReference type="SUPFAM" id="SSF53756">
    <property type="entry name" value="UDP-Glycosyltransferase/glycogen phosphorylase"/>
    <property type="match status" value="1"/>
</dbReference>
<evidence type="ECO:0000313" key="3">
    <source>
        <dbReference type="Proteomes" id="UP000837932"/>
    </source>
</evidence>
<protein>
    <recommendedName>
        <fullName evidence="1">Glycosyl transferase family 1 domain-containing protein</fullName>
    </recommendedName>
</protein>
<dbReference type="RefSeq" id="WP_238805681.1">
    <property type="nucleotide sequence ID" value="NZ_CAKLPY010000001.1"/>
</dbReference>
<feature type="domain" description="Glycosyl transferase family 1" evidence="1">
    <location>
        <begin position="187"/>
        <end position="335"/>
    </location>
</feature>
<organism evidence="2 3">
    <name type="scientific">Emticicia aquatica</name>
    <dbReference type="NCBI Taxonomy" id="1681835"/>
    <lineage>
        <taxon>Bacteria</taxon>
        <taxon>Pseudomonadati</taxon>
        <taxon>Bacteroidota</taxon>
        <taxon>Cytophagia</taxon>
        <taxon>Cytophagales</taxon>
        <taxon>Leadbetterellaceae</taxon>
        <taxon>Emticicia</taxon>
    </lineage>
</organism>
<evidence type="ECO:0000313" key="2">
    <source>
        <dbReference type="EMBL" id="CAH0995220.1"/>
    </source>
</evidence>
<keyword evidence="3" id="KW-1185">Reference proteome</keyword>
<proteinExistence type="predicted"/>
<evidence type="ECO:0000259" key="1">
    <source>
        <dbReference type="Pfam" id="PF00534"/>
    </source>
</evidence>
<dbReference type="EMBL" id="CAKLPY010000001">
    <property type="protein sequence ID" value="CAH0995220.1"/>
    <property type="molecule type" value="Genomic_DNA"/>
</dbReference>
<dbReference type="Gene3D" id="3.40.50.2000">
    <property type="entry name" value="Glycogen Phosphorylase B"/>
    <property type="match status" value="2"/>
</dbReference>
<name>A0ABM9AN25_9BACT</name>
<comment type="caution">
    <text evidence="2">The sequence shown here is derived from an EMBL/GenBank/DDBJ whole genome shotgun (WGS) entry which is preliminary data.</text>
</comment>
<dbReference type="PANTHER" id="PTHR12526">
    <property type="entry name" value="GLYCOSYLTRANSFERASE"/>
    <property type="match status" value="1"/>
</dbReference>
<gene>
    <name evidence="2" type="ORF">EMA8858_01340</name>
</gene>
<accession>A0ABM9AN25</accession>
<reference evidence="2" key="1">
    <citation type="submission" date="2021-12" db="EMBL/GenBank/DDBJ databases">
        <authorList>
            <person name="Rodrigo-Torres L."/>
            <person name="Arahal R. D."/>
            <person name="Lucena T."/>
        </authorList>
    </citation>
    <scope>NUCLEOTIDE SEQUENCE</scope>
    <source>
        <strain evidence="2">CECT 8858</strain>
    </source>
</reference>